<reference evidence="2" key="1">
    <citation type="journal article" date="2019" name="Int. J. Syst. Evol. Microbiol.">
        <title>The Global Catalogue of Microorganisms (GCM) 10K type strain sequencing project: providing services to taxonomists for standard genome sequencing and annotation.</title>
        <authorList>
            <consortium name="The Broad Institute Genomics Platform"/>
            <consortium name="The Broad Institute Genome Sequencing Center for Infectious Disease"/>
            <person name="Wu L."/>
            <person name="Ma J."/>
        </authorList>
    </citation>
    <scope>NUCLEOTIDE SEQUENCE [LARGE SCALE GENOMIC DNA]</scope>
    <source>
        <strain evidence="2">KCTC 52606</strain>
    </source>
</reference>
<accession>A0ABV7ECL7</accession>
<sequence>MSKPAPAHWPASAAVFGASGGIGAAFTRVLADRAVPVRAGSRSGDVPRHHLVAPFTFDLTDEASIAAAAASMANAPPELVLVASGALTLDDGTPPEKSYKAMDAAAMAQAFAVNTIGPALIAKHMLPLMPRDRRIVFAVLSAKVGSISDNRLGGWHSYRASKAALNMLVKNWAIELGRTHKQGAVVALHPGTVETRLSAPFQQGLPPGQLKMRREAAQALVDVVMQVGPDQSGLLIGWDGEVIAP</sequence>
<protein>
    <submittedName>
        <fullName evidence="1">SDR family NAD(P)-dependent oxidoreductase</fullName>
    </submittedName>
</protein>
<keyword evidence="2" id="KW-1185">Reference proteome</keyword>
<dbReference type="EMBL" id="JBHRSU010000001">
    <property type="protein sequence ID" value="MFC3099581.1"/>
    <property type="molecule type" value="Genomic_DNA"/>
</dbReference>
<dbReference type="InterPro" id="IPR036291">
    <property type="entry name" value="NAD(P)-bd_dom_sf"/>
</dbReference>
<evidence type="ECO:0000313" key="1">
    <source>
        <dbReference type="EMBL" id="MFC3099581.1"/>
    </source>
</evidence>
<dbReference type="PANTHER" id="PTHR43544">
    <property type="entry name" value="SHORT-CHAIN DEHYDROGENASE/REDUCTASE"/>
    <property type="match status" value="1"/>
</dbReference>
<comment type="caution">
    <text evidence="1">The sequence shown here is derived from an EMBL/GenBank/DDBJ whole genome shotgun (WGS) entry which is preliminary data.</text>
</comment>
<dbReference type="Proteomes" id="UP001595378">
    <property type="component" value="Unassembled WGS sequence"/>
</dbReference>
<organism evidence="1 2">
    <name type="scientific">Alteraurantiacibacter lauratis</name>
    <dbReference type="NCBI Taxonomy" id="2054627"/>
    <lineage>
        <taxon>Bacteria</taxon>
        <taxon>Pseudomonadati</taxon>
        <taxon>Pseudomonadota</taxon>
        <taxon>Alphaproteobacteria</taxon>
        <taxon>Sphingomonadales</taxon>
        <taxon>Erythrobacteraceae</taxon>
        <taxon>Alteraurantiacibacter</taxon>
    </lineage>
</organism>
<dbReference type="Gene3D" id="3.40.50.720">
    <property type="entry name" value="NAD(P)-binding Rossmann-like Domain"/>
    <property type="match status" value="1"/>
</dbReference>
<proteinExistence type="predicted"/>
<dbReference type="RefSeq" id="WP_336917194.1">
    <property type="nucleotide sequence ID" value="NZ_JBANRN010000001.1"/>
</dbReference>
<gene>
    <name evidence="1" type="ORF">ACFODK_01585</name>
</gene>
<dbReference type="PRINTS" id="PR00081">
    <property type="entry name" value="GDHRDH"/>
</dbReference>
<dbReference type="PANTHER" id="PTHR43544:SF12">
    <property type="entry name" value="NAD(P)-BINDING ROSSMANN-FOLD SUPERFAMILY PROTEIN"/>
    <property type="match status" value="1"/>
</dbReference>
<dbReference type="Pfam" id="PF00106">
    <property type="entry name" value="adh_short"/>
    <property type="match status" value="1"/>
</dbReference>
<dbReference type="InterPro" id="IPR002347">
    <property type="entry name" value="SDR_fam"/>
</dbReference>
<name>A0ABV7ECL7_9SPHN</name>
<dbReference type="InterPro" id="IPR051468">
    <property type="entry name" value="Fungal_SecMetab_SDRs"/>
</dbReference>
<evidence type="ECO:0000313" key="2">
    <source>
        <dbReference type="Proteomes" id="UP001595378"/>
    </source>
</evidence>
<dbReference type="SUPFAM" id="SSF51735">
    <property type="entry name" value="NAD(P)-binding Rossmann-fold domains"/>
    <property type="match status" value="1"/>
</dbReference>